<dbReference type="InterPro" id="IPR011989">
    <property type="entry name" value="ARM-like"/>
</dbReference>
<organism evidence="2 3">
    <name type="scientific">Dactylosporangium cerinum</name>
    <dbReference type="NCBI Taxonomy" id="1434730"/>
    <lineage>
        <taxon>Bacteria</taxon>
        <taxon>Bacillati</taxon>
        <taxon>Actinomycetota</taxon>
        <taxon>Actinomycetes</taxon>
        <taxon>Micromonosporales</taxon>
        <taxon>Micromonosporaceae</taxon>
        <taxon>Dactylosporangium</taxon>
    </lineage>
</organism>
<name>A0ABV9W1A0_9ACTN</name>
<gene>
    <name evidence="2" type="ORF">ACFPIJ_30495</name>
</gene>
<accession>A0ABV9W1A0</accession>
<dbReference type="Gene3D" id="1.25.10.10">
    <property type="entry name" value="Leucine-rich Repeat Variant"/>
    <property type="match status" value="1"/>
</dbReference>
<comment type="caution">
    <text evidence="2">The sequence shown here is derived from an EMBL/GenBank/DDBJ whole genome shotgun (WGS) entry which is preliminary data.</text>
</comment>
<dbReference type="SUPFAM" id="SSF50998">
    <property type="entry name" value="Quinoprotein alcohol dehydrogenase-like"/>
    <property type="match status" value="1"/>
</dbReference>
<reference evidence="3" key="1">
    <citation type="journal article" date="2019" name="Int. J. Syst. Evol. Microbiol.">
        <title>The Global Catalogue of Microorganisms (GCM) 10K type strain sequencing project: providing services to taxonomists for standard genome sequencing and annotation.</title>
        <authorList>
            <consortium name="The Broad Institute Genomics Platform"/>
            <consortium name="The Broad Institute Genome Sequencing Center for Infectious Disease"/>
            <person name="Wu L."/>
            <person name="Ma J."/>
        </authorList>
    </citation>
    <scope>NUCLEOTIDE SEQUENCE [LARGE SCALE GENOMIC DNA]</scope>
    <source>
        <strain evidence="3">CGMCC 4.7152</strain>
    </source>
</reference>
<dbReference type="Gene3D" id="2.130.10.10">
    <property type="entry name" value="YVTN repeat-like/Quinoprotein amine dehydrogenase"/>
    <property type="match status" value="1"/>
</dbReference>
<dbReference type="EMBL" id="JBHSIU010000041">
    <property type="protein sequence ID" value="MFC5002149.1"/>
    <property type="molecule type" value="Genomic_DNA"/>
</dbReference>
<feature type="region of interest" description="Disordered" evidence="1">
    <location>
        <begin position="29"/>
        <end position="51"/>
    </location>
</feature>
<dbReference type="Proteomes" id="UP001595912">
    <property type="component" value="Unassembled WGS sequence"/>
</dbReference>
<dbReference type="InterPro" id="IPR011047">
    <property type="entry name" value="Quinoprotein_ADH-like_sf"/>
</dbReference>
<dbReference type="RefSeq" id="WP_380119961.1">
    <property type="nucleotide sequence ID" value="NZ_JBHSIU010000041.1"/>
</dbReference>
<evidence type="ECO:0000256" key="1">
    <source>
        <dbReference type="SAM" id="MobiDB-lite"/>
    </source>
</evidence>
<proteinExistence type="predicted"/>
<keyword evidence="3" id="KW-1185">Reference proteome</keyword>
<sequence length="598" mass="64081">MINYGAFAQRLAQQADRWSLLDEIHAEWGFQDPGGDPPHTREGGENLAGEVDPGLPVPSALDEWWQRPVNSFLFNPRLYWTHSQWPPAVAGELPEQNPFTAAGDDRRVCGFMSEYHYSNTWGYLAAEAHLPDPRVLVDRGDGWVLQNRSISEFLLHLTLDRLPAAYGWSLTFGPDAAGADVVQRLREQYPELGLPPWQEMGVDAVLHGAPDALVSHGRGAGAAHPVLIRARSRDALTAVAESLGLTWDDKAVTAPSFKPLRPLRLRAATLPAGSADGRGRWHVVSFVDGATDPATVDGAPAPAAVDGASAQGAVDGASAPGAVDGGTAARHQVLHRAPVTAVVLAGQPGGGHTVVSGDADGVLRSWPVDGTPRRTPLDRRPAPVTALAAAELSTGPALFAAWEDGLVRAWDRTTGATADLRLGTGIEAIAVDGSAVMSVRIPAGTATVQLDLDRLWPTRDLQRRLAEIDWAKLWSTLGPAYAVPRLMAQAASDDEETALDAAKQLYKLLVSRSSRLSAAPPAVPFLVDLMLLPDAKAQNLVLMLIADIADTRRGTKKPDEVAAVRAAIPALARFRDDERGNIRWAMAEVERICAEYPY</sequence>
<evidence type="ECO:0000313" key="3">
    <source>
        <dbReference type="Proteomes" id="UP001595912"/>
    </source>
</evidence>
<protein>
    <submittedName>
        <fullName evidence="2">Uncharacterized protein</fullName>
    </submittedName>
</protein>
<dbReference type="InterPro" id="IPR015943">
    <property type="entry name" value="WD40/YVTN_repeat-like_dom_sf"/>
</dbReference>
<evidence type="ECO:0000313" key="2">
    <source>
        <dbReference type="EMBL" id="MFC5002149.1"/>
    </source>
</evidence>